<dbReference type="Proteomes" id="UP000789920">
    <property type="component" value="Unassembled WGS sequence"/>
</dbReference>
<protein>
    <submittedName>
        <fullName evidence="1">21257_t:CDS:1</fullName>
    </submittedName>
</protein>
<accession>A0ACA9NHG3</accession>
<evidence type="ECO:0000313" key="2">
    <source>
        <dbReference type="Proteomes" id="UP000789920"/>
    </source>
</evidence>
<proteinExistence type="predicted"/>
<reference evidence="1" key="1">
    <citation type="submission" date="2021-06" db="EMBL/GenBank/DDBJ databases">
        <authorList>
            <person name="Kallberg Y."/>
            <person name="Tangrot J."/>
            <person name="Rosling A."/>
        </authorList>
    </citation>
    <scope>NUCLEOTIDE SEQUENCE</scope>
    <source>
        <strain evidence="1">MA461A</strain>
    </source>
</reference>
<organism evidence="1 2">
    <name type="scientific">Racocetra persica</name>
    <dbReference type="NCBI Taxonomy" id="160502"/>
    <lineage>
        <taxon>Eukaryota</taxon>
        <taxon>Fungi</taxon>
        <taxon>Fungi incertae sedis</taxon>
        <taxon>Mucoromycota</taxon>
        <taxon>Glomeromycotina</taxon>
        <taxon>Glomeromycetes</taxon>
        <taxon>Diversisporales</taxon>
        <taxon>Gigasporaceae</taxon>
        <taxon>Racocetra</taxon>
    </lineage>
</organism>
<evidence type="ECO:0000313" key="1">
    <source>
        <dbReference type="EMBL" id="CAG8655836.1"/>
    </source>
</evidence>
<gene>
    <name evidence="1" type="ORF">RPERSI_LOCUS8073</name>
</gene>
<comment type="caution">
    <text evidence="1">The sequence shown here is derived from an EMBL/GenBank/DDBJ whole genome shotgun (WGS) entry which is preliminary data.</text>
</comment>
<keyword evidence="2" id="KW-1185">Reference proteome</keyword>
<sequence>LDDLNNIDMNSSIYNHDLFIDWADFFSNQNTYLSSDLSITSSSDSSQSSNNFDFPIQADQQFNDDIINNL</sequence>
<feature type="non-terminal residue" evidence="1">
    <location>
        <position position="1"/>
    </location>
</feature>
<name>A0ACA9NHG3_9GLOM</name>
<dbReference type="EMBL" id="CAJVQC010014257">
    <property type="protein sequence ID" value="CAG8655836.1"/>
    <property type="molecule type" value="Genomic_DNA"/>
</dbReference>